<keyword evidence="6" id="KW-1133">Transmembrane helix</keyword>
<dbReference type="SUPFAM" id="SSF48264">
    <property type="entry name" value="Cytochrome P450"/>
    <property type="match status" value="1"/>
</dbReference>
<keyword evidence="8" id="KW-1185">Reference proteome</keyword>
<dbReference type="GO" id="GO:0004497">
    <property type="term" value="F:monooxygenase activity"/>
    <property type="evidence" value="ECO:0007669"/>
    <property type="project" value="InterPro"/>
</dbReference>
<gene>
    <name evidence="7" type="ORF">DFH07DRAFT_824172</name>
</gene>
<sequence>MANVTSLQSIIFHKPANTPLIAFTGVVLLLTILTAGWYTPSGSFLGVFDLHRAWKFLARRYDFMRSSAHQRTLTRFRVVQHRVIALSGTDFRKFFFNDGKLAWREAYLVLMSGMPEVTDIDMHEQVTDDAVRKRTVQLFSPSRLECLRPAFLEHMQTQMDRWGSSGKFAVFEDVFSLIYQFTVHMTTCRELAHNPEDLRHLYEYYYTIESSSTPFSMMFPWIRSPALGRKRQATEKLVGLLMKYIQLRRESKTMSTDAFDVCINDGISDQEIIEFVLETIFAGVINTGVNACWILVYLGFNPEWKDKITTEIYTLLDAHAPVTGPGDTIESRLASVPTSAWDDSMPMLDLAIREVLRLITASITLLRRNKLRDLKLGAEPIPKDAFLAYNLSDIHFDPSVYSDPMSFDPSRFSAERAEGKEVPNAFLGWGAGRHPCLGLKVAKLEMKIIVAHVLGAFKYTIVDGNGTPLKQAPIHDRNNIHKAKPLGDPCYIKYERKTK</sequence>
<comment type="similarity">
    <text evidence="1">Belongs to the cytochrome P450 family.</text>
</comment>
<keyword evidence="6" id="KW-0472">Membrane</keyword>
<feature type="binding site" description="axial binding residue" evidence="5">
    <location>
        <position position="436"/>
    </location>
    <ligand>
        <name>heme</name>
        <dbReference type="ChEBI" id="CHEBI:30413"/>
    </ligand>
    <ligandPart>
        <name>Fe</name>
        <dbReference type="ChEBI" id="CHEBI:18248"/>
    </ligandPart>
</feature>
<dbReference type="CDD" id="cd00302">
    <property type="entry name" value="cytochrome_P450"/>
    <property type="match status" value="1"/>
</dbReference>
<dbReference type="Proteomes" id="UP001215280">
    <property type="component" value="Unassembled WGS sequence"/>
</dbReference>
<dbReference type="EMBL" id="JARJLG010000071">
    <property type="protein sequence ID" value="KAJ7753350.1"/>
    <property type="molecule type" value="Genomic_DNA"/>
</dbReference>
<evidence type="ECO:0000256" key="1">
    <source>
        <dbReference type="ARBA" id="ARBA00010617"/>
    </source>
</evidence>
<protein>
    <submittedName>
        <fullName evidence="7">Cytochrome P450</fullName>
    </submittedName>
</protein>
<keyword evidence="6" id="KW-0812">Transmembrane</keyword>
<accession>A0AAD7J0I3</accession>
<dbReference type="GO" id="GO:0005506">
    <property type="term" value="F:iron ion binding"/>
    <property type="evidence" value="ECO:0007669"/>
    <property type="project" value="InterPro"/>
</dbReference>
<evidence type="ECO:0000256" key="4">
    <source>
        <dbReference type="ARBA" id="ARBA00023004"/>
    </source>
</evidence>
<dbReference type="PANTHER" id="PTHR24304:SF2">
    <property type="entry name" value="24-HYDROXYCHOLESTEROL 7-ALPHA-HYDROXYLASE"/>
    <property type="match status" value="1"/>
</dbReference>
<dbReference type="AlphaFoldDB" id="A0AAD7J0I3"/>
<dbReference type="InterPro" id="IPR001128">
    <property type="entry name" value="Cyt_P450"/>
</dbReference>
<comment type="cofactor">
    <cofactor evidence="5">
        <name>heme</name>
        <dbReference type="ChEBI" id="CHEBI:30413"/>
    </cofactor>
</comment>
<dbReference type="PANTHER" id="PTHR24304">
    <property type="entry name" value="CYTOCHROME P450 FAMILY 7"/>
    <property type="match status" value="1"/>
</dbReference>
<evidence type="ECO:0000256" key="6">
    <source>
        <dbReference type="SAM" id="Phobius"/>
    </source>
</evidence>
<organism evidence="7 8">
    <name type="scientific">Mycena maculata</name>
    <dbReference type="NCBI Taxonomy" id="230809"/>
    <lineage>
        <taxon>Eukaryota</taxon>
        <taxon>Fungi</taxon>
        <taxon>Dikarya</taxon>
        <taxon>Basidiomycota</taxon>
        <taxon>Agaricomycotina</taxon>
        <taxon>Agaricomycetes</taxon>
        <taxon>Agaricomycetidae</taxon>
        <taxon>Agaricales</taxon>
        <taxon>Marasmiineae</taxon>
        <taxon>Mycenaceae</taxon>
        <taxon>Mycena</taxon>
    </lineage>
</organism>
<reference evidence="7" key="1">
    <citation type="submission" date="2023-03" db="EMBL/GenBank/DDBJ databases">
        <title>Massive genome expansion in bonnet fungi (Mycena s.s.) driven by repeated elements and novel gene families across ecological guilds.</title>
        <authorList>
            <consortium name="Lawrence Berkeley National Laboratory"/>
            <person name="Harder C.B."/>
            <person name="Miyauchi S."/>
            <person name="Viragh M."/>
            <person name="Kuo A."/>
            <person name="Thoen E."/>
            <person name="Andreopoulos B."/>
            <person name="Lu D."/>
            <person name="Skrede I."/>
            <person name="Drula E."/>
            <person name="Henrissat B."/>
            <person name="Morin E."/>
            <person name="Kohler A."/>
            <person name="Barry K."/>
            <person name="LaButti K."/>
            <person name="Morin E."/>
            <person name="Salamov A."/>
            <person name="Lipzen A."/>
            <person name="Mereny Z."/>
            <person name="Hegedus B."/>
            <person name="Baldrian P."/>
            <person name="Stursova M."/>
            <person name="Weitz H."/>
            <person name="Taylor A."/>
            <person name="Grigoriev I.V."/>
            <person name="Nagy L.G."/>
            <person name="Martin F."/>
            <person name="Kauserud H."/>
        </authorList>
    </citation>
    <scope>NUCLEOTIDE SEQUENCE</scope>
    <source>
        <strain evidence="7">CBHHK188m</strain>
    </source>
</reference>
<evidence type="ECO:0000256" key="2">
    <source>
        <dbReference type="ARBA" id="ARBA00022617"/>
    </source>
</evidence>
<dbReference type="GO" id="GO:0016705">
    <property type="term" value="F:oxidoreductase activity, acting on paired donors, with incorporation or reduction of molecular oxygen"/>
    <property type="evidence" value="ECO:0007669"/>
    <property type="project" value="InterPro"/>
</dbReference>
<proteinExistence type="inferred from homology"/>
<dbReference type="InterPro" id="IPR002401">
    <property type="entry name" value="Cyt_P450_E_grp-I"/>
</dbReference>
<dbReference type="InterPro" id="IPR050529">
    <property type="entry name" value="CYP450_sterol_14alpha_dmase"/>
</dbReference>
<dbReference type="PRINTS" id="PR00463">
    <property type="entry name" value="EP450I"/>
</dbReference>
<feature type="transmembrane region" description="Helical" evidence="6">
    <location>
        <begin position="20"/>
        <end position="38"/>
    </location>
</feature>
<comment type="caution">
    <text evidence="7">The sequence shown here is derived from an EMBL/GenBank/DDBJ whole genome shotgun (WGS) entry which is preliminary data.</text>
</comment>
<dbReference type="Pfam" id="PF00067">
    <property type="entry name" value="p450"/>
    <property type="match status" value="1"/>
</dbReference>
<dbReference type="InterPro" id="IPR036396">
    <property type="entry name" value="Cyt_P450_sf"/>
</dbReference>
<name>A0AAD7J0I3_9AGAR</name>
<dbReference type="Gene3D" id="1.10.630.10">
    <property type="entry name" value="Cytochrome P450"/>
    <property type="match status" value="1"/>
</dbReference>
<keyword evidence="2 5" id="KW-0349">Heme</keyword>
<evidence type="ECO:0000256" key="5">
    <source>
        <dbReference type="PIRSR" id="PIRSR602401-1"/>
    </source>
</evidence>
<evidence type="ECO:0000313" key="7">
    <source>
        <dbReference type="EMBL" id="KAJ7753350.1"/>
    </source>
</evidence>
<evidence type="ECO:0000256" key="3">
    <source>
        <dbReference type="ARBA" id="ARBA00022723"/>
    </source>
</evidence>
<keyword evidence="4 5" id="KW-0408">Iron</keyword>
<evidence type="ECO:0000313" key="8">
    <source>
        <dbReference type="Proteomes" id="UP001215280"/>
    </source>
</evidence>
<dbReference type="GO" id="GO:0020037">
    <property type="term" value="F:heme binding"/>
    <property type="evidence" value="ECO:0007669"/>
    <property type="project" value="InterPro"/>
</dbReference>
<keyword evidence="3 5" id="KW-0479">Metal-binding</keyword>